<dbReference type="PANTHER" id="PTHR30489">
    <property type="entry name" value="LIPOPROTEIN-RELEASING SYSTEM TRANSMEMBRANE PROTEIN LOLE"/>
    <property type="match status" value="1"/>
</dbReference>
<feature type="transmembrane region" description="Helical" evidence="7">
    <location>
        <begin position="710"/>
        <end position="735"/>
    </location>
</feature>
<evidence type="ECO:0000259" key="8">
    <source>
        <dbReference type="Pfam" id="PF02687"/>
    </source>
</evidence>
<evidence type="ECO:0000256" key="2">
    <source>
        <dbReference type="ARBA" id="ARBA00005236"/>
    </source>
</evidence>
<evidence type="ECO:0000256" key="1">
    <source>
        <dbReference type="ARBA" id="ARBA00004651"/>
    </source>
</evidence>
<keyword evidence="3" id="KW-1003">Cell membrane</keyword>
<keyword evidence="10" id="KW-1185">Reference proteome</keyword>
<feature type="transmembrane region" description="Helical" evidence="7">
    <location>
        <begin position="480"/>
        <end position="500"/>
    </location>
</feature>
<evidence type="ECO:0000256" key="7">
    <source>
        <dbReference type="SAM" id="Phobius"/>
    </source>
</evidence>
<dbReference type="EMBL" id="JBHMCR010000016">
    <property type="protein sequence ID" value="MFB9523030.1"/>
    <property type="molecule type" value="Genomic_DNA"/>
</dbReference>
<organism evidence="9 10">
    <name type="scientific">Streptomyces cremeus</name>
    <dbReference type="NCBI Taxonomy" id="66881"/>
    <lineage>
        <taxon>Bacteria</taxon>
        <taxon>Bacillati</taxon>
        <taxon>Actinomycetota</taxon>
        <taxon>Actinomycetes</taxon>
        <taxon>Kitasatosporales</taxon>
        <taxon>Streptomycetaceae</taxon>
        <taxon>Streptomyces</taxon>
    </lineage>
</organism>
<comment type="caution">
    <text evidence="9">The sequence shown here is derived from an EMBL/GenBank/DDBJ whole genome shotgun (WGS) entry which is preliminary data.</text>
</comment>
<dbReference type="InterPro" id="IPR003838">
    <property type="entry name" value="ABC3_permease_C"/>
</dbReference>
<evidence type="ECO:0000256" key="6">
    <source>
        <dbReference type="ARBA" id="ARBA00023136"/>
    </source>
</evidence>
<feature type="domain" description="ABC3 transporter permease C-terminal" evidence="8">
    <location>
        <begin position="252"/>
        <end position="370"/>
    </location>
</feature>
<protein>
    <submittedName>
        <fullName evidence="9">FtsX-like permease family protein</fullName>
    </submittedName>
</protein>
<feature type="domain" description="ABC3 transporter permease C-terminal" evidence="8">
    <location>
        <begin position="714"/>
        <end position="830"/>
    </location>
</feature>
<dbReference type="Proteomes" id="UP001589718">
    <property type="component" value="Unassembled WGS sequence"/>
</dbReference>
<feature type="transmembrane region" description="Helical" evidence="7">
    <location>
        <begin position="387"/>
        <end position="408"/>
    </location>
</feature>
<feature type="transmembrane region" description="Helical" evidence="7">
    <location>
        <begin position="247"/>
        <end position="273"/>
    </location>
</feature>
<name>A0ABV5PII3_STRCM</name>
<evidence type="ECO:0000313" key="10">
    <source>
        <dbReference type="Proteomes" id="UP001589718"/>
    </source>
</evidence>
<evidence type="ECO:0000256" key="4">
    <source>
        <dbReference type="ARBA" id="ARBA00022692"/>
    </source>
</evidence>
<gene>
    <name evidence="9" type="ORF">ACFFTU_24085</name>
</gene>
<dbReference type="RefSeq" id="WP_345219702.1">
    <property type="nucleotide sequence ID" value="NZ_BAAAXE010000002.1"/>
</dbReference>
<keyword evidence="4 7" id="KW-0812">Transmembrane</keyword>
<keyword evidence="6 7" id="KW-0472">Membrane</keyword>
<feature type="transmembrane region" description="Helical" evidence="7">
    <location>
        <begin position="756"/>
        <end position="784"/>
    </location>
</feature>
<sequence length="838" mass="83729">MLRVLLAGLRARPLRLLLSAVAVALGVAFVAASLVLSDAAGARLRAAVSVETRGVDASVRATGGVAALDDALLARVRRVPGVAAAEGRGAVSVPLRGADGLPEDAAAVGLPGDPGLRPFALLSGRWPGAPGEVVREHSRAHPTGRPVTLFGQDGKPRSFTVVGTFGRPTDSGIGSETLVLTPQDLRRLGPGRGYGEIVVRAAAGTGQQRLAGTLRRAVGAKGVSVVTGREAASQLLSSTAPDGARTAGFLTAFAVLAMVVAAMVITNSFSILVAQRSRESALLRCVGAGRRQVFAGVLGEAAAVGTVASVAGLFTGLGVAGALQALLQDGGAAVYTPLTARTALTAVGLGVLMTVAAAVPPAWAATRITPIEALRPPREGPATGAGRVRRATALLLSVVAAAAAVQAVRAGSEGTGPQGAAVLCVVAMAALLGAVLAAGPLLAGPFVRVLGEAGAPLLGQPARLAALNAAQHPRRTAASAAALTIGLAVVSLVTTVTAGLEAGRTRGLAEQVTADFTVTSVVPHRPLPAGLPAALAALPGVASAAPRQSFSGDLGKYGTYGMAAVRGDALGTLLRPSVLSGRLDRLGPGELAVSRELAEGTGLKPGDTVRAGPPRSPVTLRVVAVYEAVAAPGADLQLALVDLSHVAALSVGGSTPHDPSVLVGLTAQADPDEVRPRLARALAAAPLARLDSSAEIEERLTEPLRATLDLLWALTALSVLIAFAGIANTLALSVLERTRESALLRALGLTRGGLRAALTAEAVCVALLGSLCGLAVGVGAARLLAEVASTGADPVVFTLPWERLGILLAAALLAAPLAALSPGRRAARVSLTEGMAET</sequence>
<feature type="transmembrane region" description="Helical" evidence="7">
    <location>
        <begin position="804"/>
        <end position="821"/>
    </location>
</feature>
<feature type="transmembrane region" description="Helical" evidence="7">
    <location>
        <begin position="420"/>
        <end position="443"/>
    </location>
</feature>
<evidence type="ECO:0000313" key="9">
    <source>
        <dbReference type="EMBL" id="MFB9523030.1"/>
    </source>
</evidence>
<feature type="transmembrane region" description="Helical" evidence="7">
    <location>
        <begin position="293"/>
        <end position="323"/>
    </location>
</feature>
<comment type="similarity">
    <text evidence="2">Belongs to the ABC-4 integral membrane protein family. LolC/E subfamily.</text>
</comment>
<comment type="subcellular location">
    <subcellularLocation>
        <location evidence="1">Cell membrane</location>
        <topology evidence="1">Multi-pass membrane protein</topology>
    </subcellularLocation>
</comment>
<dbReference type="PANTHER" id="PTHR30489:SF0">
    <property type="entry name" value="LIPOPROTEIN-RELEASING SYSTEM TRANSMEMBRANE PROTEIN LOLE"/>
    <property type="match status" value="1"/>
</dbReference>
<dbReference type="Pfam" id="PF02687">
    <property type="entry name" value="FtsX"/>
    <property type="match status" value="2"/>
</dbReference>
<dbReference type="InterPro" id="IPR051447">
    <property type="entry name" value="Lipoprotein-release_system"/>
</dbReference>
<evidence type="ECO:0000256" key="3">
    <source>
        <dbReference type="ARBA" id="ARBA00022475"/>
    </source>
</evidence>
<keyword evidence="5 7" id="KW-1133">Transmembrane helix</keyword>
<accession>A0ABV5PII3</accession>
<evidence type="ECO:0000256" key="5">
    <source>
        <dbReference type="ARBA" id="ARBA00022989"/>
    </source>
</evidence>
<proteinExistence type="inferred from homology"/>
<feature type="transmembrane region" description="Helical" evidence="7">
    <location>
        <begin position="343"/>
        <end position="366"/>
    </location>
</feature>
<reference evidence="9 10" key="1">
    <citation type="submission" date="2024-09" db="EMBL/GenBank/DDBJ databases">
        <authorList>
            <person name="Sun Q."/>
            <person name="Mori K."/>
        </authorList>
    </citation>
    <scope>NUCLEOTIDE SEQUENCE [LARGE SCALE GENOMIC DNA]</scope>
    <source>
        <strain evidence="9 10">JCM 4362</strain>
    </source>
</reference>